<dbReference type="EMBL" id="CP033893">
    <property type="protein sequence ID" value="QDL33829.1"/>
    <property type="molecule type" value="Genomic_DNA"/>
</dbReference>
<organism evidence="1 2">
    <name type="scientific">Serratia liquefaciens</name>
    <dbReference type="NCBI Taxonomy" id="614"/>
    <lineage>
        <taxon>Bacteria</taxon>
        <taxon>Pseudomonadati</taxon>
        <taxon>Pseudomonadota</taxon>
        <taxon>Gammaproteobacteria</taxon>
        <taxon>Enterobacterales</taxon>
        <taxon>Yersiniaceae</taxon>
        <taxon>Serratia</taxon>
    </lineage>
</organism>
<dbReference type="Proteomes" id="UP000317572">
    <property type="component" value="Chromosome"/>
</dbReference>
<evidence type="ECO:0000313" key="1">
    <source>
        <dbReference type="EMBL" id="QDL33829.1"/>
    </source>
</evidence>
<proteinExistence type="predicted"/>
<sequence>MIKFPDINLPVWMNQGEPLTLAHASKIWWERVYDWLTFPLAQIDVDTCDEQLLSLLAYQRDINRFPTESLTLFRLRVKYAFANAKDAGSKAGFERIFERLEIGELQQLERQLQYDWDVIILRINDEQLSRDNVLMMHLVRQYGRTCRRYFFDVLNQNTVNVRPGRFDLDVGFHYATWTAPPPSGHTALITEKGVRLVTERGTQLVTEREK</sequence>
<dbReference type="AlphaFoldDB" id="A0A515D093"/>
<reference evidence="1 2" key="1">
    <citation type="submission" date="2018-11" db="EMBL/GenBank/DDBJ databases">
        <title>The first complete genome of Serratia liquefaciens isolated from metalophyte plant revel distinctness adaptive mechanisms in an extreme habitat.</title>
        <authorList>
            <person name="Caneschi W.L."/>
            <person name="Sanchez A.B."/>
            <person name="Felestrino E.B."/>
            <person name="Assis R.A.B."/>
            <person name="Lemes C.G.C."/>
            <person name="Cordeiro I.F."/>
            <person name="Fonseca N.P."/>
            <person name="Villa M."/>
            <person name="Vieira I.T."/>
            <person name="Moraes L.A."/>
            <person name="Kamino L.H.Y."/>
            <person name="do Carmo F."/>
            <person name="Garcia C.M."/>
            <person name="Almeida N.F."/>
            <person name="Silva R.S."/>
            <person name="Ferro J.A."/>
            <person name="Ferro M.I.T."/>
            <person name="Varani A.M."/>
            <person name="Ferreira R.M."/>
            <person name="dos Santos V.L."/>
            <person name="Silva U.C."/>
            <person name="Setubal J.C."/>
            <person name="Moreira L.M."/>
        </authorList>
    </citation>
    <scope>NUCLEOTIDE SEQUENCE [LARGE SCALE GENOMIC DNA]</scope>
    <source>
        <strain evidence="1 2">FG3</strain>
    </source>
</reference>
<dbReference type="Pfam" id="PF09684">
    <property type="entry name" value="Tail_P2_I"/>
    <property type="match status" value="1"/>
</dbReference>
<name>A0A515D093_SERLI</name>
<evidence type="ECO:0000313" key="2">
    <source>
        <dbReference type="Proteomes" id="UP000317572"/>
    </source>
</evidence>
<dbReference type="RefSeq" id="WP_142815896.1">
    <property type="nucleotide sequence ID" value="NZ_CP033893.1"/>
</dbReference>
<dbReference type="InterPro" id="IPR006521">
    <property type="entry name" value="Tail_protein_I"/>
</dbReference>
<accession>A0A515D093</accession>
<gene>
    <name evidence="1" type="ORF">EGO53_19415</name>
</gene>
<protein>
    <recommendedName>
        <fullName evidence="3">Phage protein</fullName>
    </recommendedName>
</protein>
<evidence type="ECO:0008006" key="3">
    <source>
        <dbReference type="Google" id="ProtNLM"/>
    </source>
</evidence>